<comment type="similarity">
    <text evidence="2">Belongs to the HPF/YfiA ribosome-associated protein family. Long HPF subfamily.</text>
</comment>
<keyword evidence="2" id="KW-0963">Cytoplasm</keyword>
<organism evidence="4 5">
    <name type="scientific">Candidatus Fimadaptatus faecigallinarum</name>
    <dbReference type="NCBI Taxonomy" id="2840814"/>
    <lineage>
        <taxon>Bacteria</taxon>
        <taxon>Bacillati</taxon>
        <taxon>Bacillota</taxon>
        <taxon>Clostridia</taxon>
        <taxon>Eubacteriales</taxon>
        <taxon>Candidatus Fimadaptatus</taxon>
    </lineage>
</organism>
<comment type="subcellular location">
    <subcellularLocation>
        <location evidence="2">Cytoplasm</location>
    </subcellularLocation>
</comment>
<proteinExistence type="inferred from homology"/>
<comment type="caution">
    <text evidence="4">The sequence shown here is derived from an EMBL/GenBank/DDBJ whole genome shotgun (WGS) entry which is preliminary data.</text>
</comment>
<name>A0A9D1LQK9_9FIRM</name>
<dbReference type="SUPFAM" id="SSF69754">
    <property type="entry name" value="Ribosome binding protein Y (YfiA homologue)"/>
    <property type="match status" value="1"/>
</dbReference>
<protein>
    <recommendedName>
        <fullName evidence="2">Ribosome hibernation promoting factor</fullName>
        <shortName evidence="2">HPF</shortName>
    </recommendedName>
</protein>
<dbReference type="Proteomes" id="UP000824123">
    <property type="component" value="Unassembled WGS sequence"/>
</dbReference>
<dbReference type="InterPro" id="IPR003489">
    <property type="entry name" value="RHF/RaiA"/>
</dbReference>
<evidence type="ECO:0000313" key="4">
    <source>
        <dbReference type="EMBL" id="HIU46248.1"/>
    </source>
</evidence>
<dbReference type="GO" id="GO:0022627">
    <property type="term" value="C:cytosolic small ribosomal subunit"/>
    <property type="evidence" value="ECO:0007669"/>
    <property type="project" value="TreeGrafter"/>
</dbReference>
<dbReference type="PANTHER" id="PTHR33231:SF1">
    <property type="entry name" value="30S RIBOSOMAL PROTEIN"/>
    <property type="match status" value="1"/>
</dbReference>
<dbReference type="GO" id="GO:0045900">
    <property type="term" value="P:negative regulation of translational elongation"/>
    <property type="evidence" value="ECO:0007669"/>
    <property type="project" value="TreeGrafter"/>
</dbReference>
<comment type="function">
    <text evidence="2">Required for dimerization of active 70S ribosomes into 100S ribosomes in stationary phase; 100S ribosomes are translationally inactive and sometimes present during exponential growth.</text>
</comment>
<evidence type="ECO:0000256" key="1">
    <source>
        <dbReference type="ARBA" id="ARBA00022845"/>
    </source>
</evidence>
<dbReference type="PANTHER" id="PTHR33231">
    <property type="entry name" value="30S RIBOSOMAL PROTEIN"/>
    <property type="match status" value="1"/>
</dbReference>
<gene>
    <name evidence="4" type="primary">raiA</name>
    <name evidence="2" type="synonym">hpf</name>
    <name evidence="4" type="ORF">IAC59_03200</name>
</gene>
<dbReference type="GO" id="GO:0043024">
    <property type="term" value="F:ribosomal small subunit binding"/>
    <property type="evidence" value="ECO:0007669"/>
    <property type="project" value="TreeGrafter"/>
</dbReference>
<evidence type="ECO:0000313" key="5">
    <source>
        <dbReference type="Proteomes" id="UP000824123"/>
    </source>
</evidence>
<dbReference type="InterPro" id="IPR034694">
    <property type="entry name" value="HPF_long/plastid"/>
</dbReference>
<dbReference type="InterPro" id="IPR036567">
    <property type="entry name" value="RHF-like"/>
</dbReference>
<dbReference type="NCBIfam" id="TIGR00741">
    <property type="entry name" value="yfiA"/>
    <property type="match status" value="1"/>
</dbReference>
<evidence type="ECO:0000259" key="3">
    <source>
        <dbReference type="Pfam" id="PF16321"/>
    </source>
</evidence>
<dbReference type="InterPro" id="IPR032528">
    <property type="entry name" value="Ribosom_S30AE_C"/>
</dbReference>
<dbReference type="InterPro" id="IPR050574">
    <property type="entry name" value="HPF/YfiA_ribosome-assoc"/>
</dbReference>
<evidence type="ECO:0000256" key="2">
    <source>
        <dbReference type="HAMAP-Rule" id="MF_00839"/>
    </source>
</evidence>
<dbReference type="Gene3D" id="3.30.505.50">
    <property type="entry name" value="Sigma 54 modulation/S30EA ribosomal protein, C-terminal domain"/>
    <property type="match status" value="1"/>
</dbReference>
<dbReference type="Pfam" id="PF16321">
    <property type="entry name" value="Ribosom_S30AE_C"/>
    <property type="match status" value="1"/>
</dbReference>
<dbReference type="Pfam" id="PF02482">
    <property type="entry name" value="Ribosomal_S30AE"/>
    <property type="match status" value="1"/>
</dbReference>
<dbReference type="CDD" id="cd00552">
    <property type="entry name" value="RaiA"/>
    <property type="match status" value="1"/>
</dbReference>
<accession>A0A9D1LQK9</accession>
<dbReference type="HAMAP" id="MF_00839">
    <property type="entry name" value="HPF"/>
    <property type="match status" value="1"/>
</dbReference>
<comment type="subunit">
    <text evidence="2">Interacts with 100S ribosomes.</text>
</comment>
<reference evidence="4" key="1">
    <citation type="submission" date="2020-10" db="EMBL/GenBank/DDBJ databases">
        <authorList>
            <person name="Gilroy R."/>
        </authorList>
    </citation>
    <scope>NUCLEOTIDE SEQUENCE</scope>
    <source>
        <strain evidence="4">ChiSxjej2B14-8506</strain>
    </source>
</reference>
<reference evidence="4" key="2">
    <citation type="journal article" date="2021" name="PeerJ">
        <title>Extensive microbial diversity within the chicken gut microbiome revealed by metagenomics and culture.</title>
        <authorList>
            <person name="Gilroy R."/>
            <person name="Ravi A."/>
            <person name="Getino M."/>
            <person name="Pursley I."/>
            <person name="Horton D.L."/>
            <person name="Alikhan N.F."/>
            <person name="Baker D."/>
            <person name="Gharbi K."/>
            <person name="Hall N."/>
            <person name="Watson M."/>
            <person name="Adriaenssens E.M."/>
            <person name="Foster-Nyarko E."/>
            <person name="Jarju S."/>
            <person name="Secka A."/>
            <person name="Antonio M."/>
            <person name="Oren A."/>
            <person name="Chaudhuri R.R."/>
            <person name="La Ragione R."/>
            <person name="Hildebrand F."/>
            <person name="Pallen M.J."/>
        </authorList>
    </citation>
    <scope>NUCLEOTIDE SEQUENCE</scope>
    <source>
        <strain evidence="4">ChiSxjej2B14-8506</strain>
    </source>
</reference>
<keyword evidence="1 2" id="KW-0810">Translation regulation</keyword>
<dbReference type="EMBL" id="DVNK01000025">
    <property type="protein sequence ID" value="HIU46248.1"/>
    <property type="molecule type" value="Genomic_DNA"/>
</dbReference>
<sequence>MRITISGKNFNISDSVESRLTRKLNKLDRYFGAEVEAQARLSLERNNRNICEITIPIEGGIIRAEEEAEDMFKAMDRCLEKIERQIRKYRTRLEKRLKEGAFTEAPEYFPENEVDEEDAPKLARTKTFPVRPMAVEDAIAQMQLLGHNFFVFMNQDTESICVVYVRHDGNYGLLQPEYA</sequence>
<dbReference type="AlphaFoldDB" id="A0A9D1LQK9"/>
<feature type="domain" description="Sigma 54 modulation/S30EA ribosomal protein C-terminal" evidence="3">
    <location>
        <begin position="118"/>
        <end position="173"/>
    </location>
</feature>
<dbReference type="Gene3D" id="3.30.160.100">
    <property type="entry name" value="Ribosome hibernation promotion factor-like"/>
    <property type="match status" value="1"/>
</dbReference>
<dbReference type="InterPro" id="IPR038416">
    <property type="entry name" value="Ribosom_S30AE_C_sf"/>
</dbReference>